<evidence type="ECO:0000313" key="11">
    <source>
        <dbReference type="Proteomes" id="UP000591131"/>
    </source>
</evidence>
<dbReference type="GO" id="GO:0008250">
    <property type="term" value="C:oligosaccharyltransferase complex"/>
    <property type="evidence" value="ECO:0007669"/>
    <property type="project" value="TreeGrafter"/>
</dbReference>
<comment type="function">
    <text evidence="1">Subunit of the oligosaccharyl transferase (OST) complex that catalyzes the initial transfer of a defined glycan (Glc(3)Man(9)GlcNAc(2) in eukaryotes) from the lipid carrier dolichol-pyrophosphate to an asparagine residue within an Asn-X-Ser/Thr consensus motif in nascent polypeptide chains, the first step in protein N-glycosylation. N-glycosylation occurs cotranslationally and the complex associates with the Sec61 complex at the channel-forming translocon complex that mediates protein translocation across the endoplasmic reticulum (ER). All subunits are required for a maximal enzyme activity.</text>
</comment>
<dbReference type="GO" id="GO:0018279">
    <property type="term" value="P:protein N-linked glycosylation via asparagine"/>
    <property type="evidence" value="ECO:0007669"/>
    <property type="project" value="TreeGrafter"/>
</dbReference>
<comment type="similarity">
    <text evidence="3">Belongs to the OST3/OST6 family.</text>
</comment>
<gene>
    <name evidence="10" type="ORF">FOL47_001195</name>
</gene>
<keyword evidence="11" id="KW-1185">Reference proteome</keyword>
<evidence type="ECO:0000256" key="7">
    <source>
        <dbReference type="ARBA" id="ARBA00022989"/>
    </source>
</evidence>
<comment type="subcellular location">
    <subcellularLocation>
        <location evidence="2">Endoplasmic reticulum membrane</location>
        <topology evidence="2">Multi-pass membrane protein</topology>
    </subcellularLocation>
</comment>
<dbReference type="AlphaFoldDB" id="A0A7J6MJN5"/>
<dbReference type="Gene3D" id="3.40.30.10">
    <property type="entry name" value="Glutaredoxin"/>
    <property type="match status" value="1"/>
</dbReference>
<feature type="chain" id="PRO_5029638333" evidence="9">
    <location>
        <begin position="21"/>
        <end position="211"/>
    </location>
</feature>
<evidence type="ECO:0000256" key="5">
    <source>
        <dbReference type="ARBA" id="ARBA00022729"/>
    </source>
</evidence>
<accession>A0A7J6MJN5</accession>
<dbReference type="Pfam" id="PF04756">
    <property type="entry name" value="OST3_OST6"/>
    <property type="match status" value="1"/>
</dbReference>
<feature type="signal peptide" evidence="9">
    <location>
        <begin position="1"/>
        <end position="20"/>
    </location>
</feature>
<dbReference type="PANTHER" id="PTHR12692">
    <property type="entry name" value="DOLICHYL-DIPHOSPHOOLIGOSACCHARIDE--PROTEIN GLYCOSYLTRANSFERASE-RELATED"/>
    <property type="match status" value="1"/>
</dbReference>
<evidence type="ECO:0000313" key="10">
    <source>
        <dbReference type="EMBL" id="KAF4671822.1"/>
    </source>
</evidence>
<sequence length="211" mass="23978">MVPYRFLLLLLATIYCSTNATSNGEIKKHRLEQLTQEAYEETGGRSAKISLSTEEYRRLLLEDPRPYHAFVLITAPGAVCDVCGPIGEAFDKAAMSHYMAGAVGESDEDEEPVFFVEMNAFHNRDLQRLHGFKSVPHLVHLHEGSKLKYKKSLREYQIASSEIYHQTKLEPPVGEILDWMNIKTGKHVEAYTTKQERVMELTLAFLSMGEN</sequence>
<evidence type="ECO:0000256" key="3">
    <source>
        <dbReference type="ARBA" id="ARBA00009561"/>
    </source>
</evidence>
<dbReference type="Proteomes" id="UP000591131">
    <property type="component" value="Unassembled WGS sequence"/>
</dbReference>
<evidence type="ECO:0000256" key="1">
    <source>
        <dbReference type="ARBA" id="ARBA00002791"/>
    </source>
</evidence>
<protein>
    <submittedName>
        <fullName evidence="10">Uncharacterized protein</fullName>
    </submittedName>
</protein>
<dbReference type="InterPro" id="IPR021149">
    <property type="entry name" value="OligosaccharylTrfase_OST3/OST6"/>
</dbReference>
<evidence type="ECO:0000256" key="8">
    <source>
        <dbReference type="ARBA" id="ARBA00023136"/>
    </source>
</evidence>
<keyword evidence="7" id="KW-1133">Transmembrane helix</keyword>
<name>A0A7J6MJN5_PERCH</name>
<proteinExistence type="inferred from homology"/>
<keyword evidence="4" id="KW-0812">Transmembrane</keyword>
<evidence type="ECO:0000256" key="2">
    <source>
        <dbReference type="ARBA" id="ARBA00004477"/>
    </source>
</evidence>
<evidence type="ECO:0000256" key="4">
    <source>
        <dbReference type="ARBA" id="ARBA00022692"/>
    </source>
</evidence>
<evidence type="ECO:0000256" key="6">
    <source>
        <dbReference type="ARBA" id="ARBA00022824"/>
    </source>
</evidence>
<dbReference type="PANTHER" id="PTHR12692:SF0">
    <property type="entry name" value="GH11935P"/>
    <property type="match status" value="1"/>
</dbReference>
<comment type="caution">
    <text evidence="10">The sequence shown here is derived from an EMBL/GenBank/DDBJ whole genome shotgun (WGS) entry which is preliminary data.</text>
</comment>
<organism evidence="10 11">
    <name type="scientific">Perkinsus chesapeaki</name>
    <name type="common">Clam parasite</name>
    <name type="synonym">Perkinsus andrewsi</name>
    <dbReference type="NCBI Taxonomy" id="330153"/>
    <lineage>
        <taxon>Eukaryota</taxon>
        <taxon>Sar</taxon>
        <taxon>Alveolata</taxon>
        <taxon>Perkinsozoa</taxon>
        <taxon>Perkinsea</taxon>
        <taxon>Perkinsida</taxon>
        <taxon>Perkinsidae</taxon>
        <taxon>Perkinsus</taxon>
    </lineage>
</organism>
<reference evidence="10 11" key="1">
    <citation type="submission" date="2020-04" db="EMBL/GenBank/DDBJ databases">
        <title>Perkinsus chesapeaki whole genome sequence.</title>
        <authorList>
            <person name="Bogema D.R."/>
        </authorList>
    </citation>
    <scope>NUCLEOTIDE SEQUENCE [LARGE SCALE GENOMIC DNA]</scope>
    <source>
        <strain evidence="10">ATCC PRA-425</strain>
    </source>
</reference>
<keyword evidence="6" id="KW-0256">Endoplasmic reticulum</keyword>
<keyword evidence="8" id="KW-0472">Membrane</keyword>
<dbReference type="OrthoDB" id="443943at2759"/>
<dbReference type="EMBL" id="JAAPAO010000127">
    <property type="protein sequence ID" value="KAF4671822.1"/>
    <property type="molecule type" value="Genomic_DNA"/>
</dbReference>
<keyword evidence="5 9" id="KW-0732">Signal</keyword>
<evidence type="ECO:0000256" key="9">
    <source>
        <dbReference type="SAM" id="SignalP"/>
    </source>
</evidence>